<gene>
    <name evidence="1" type="ORF">BDV23DRAFT_176869</name>
</gene>
<accession>A0A5N7BS64</accession>
<dbReference type="OrthoDB" id="2364732at2759"/>
<name>A0A5N7BS64_PETAA</name>
<sequence length="593" mass="67747">MSTGQCTAVIKTGILAIPCPCSQGIFTVTSASTLEVKCQRCDHLLSEHQDFHTKSSPTEILASAGNPDHIQEHFRKPPNNPTRCLRKDTVSKLAAAVDSQNVIHIRGTPASGKTVLSELLRDYYVENNRKVFLLETWEPLESFHGKDPWTRFALLLQQRYPEYSHTEFFASKTVIVVDEAQASYKDSYFWNTIVKERRSGEGEDINICLFCSYGSPLTGLEVDHLWFSPATFGPAQRITLTPQPGKDSPKLGLFFTPDEFDEAVSLLTTNKYEEKFTIDKEAMSYLYELTNGHPGGVTSLVNFVHSAHRHDLKHRCISTITKDHLLDNLKDDTQVFQYLTNQAVFRSFPTGGHLTPEAAGTLSKTLEEGNMRFNSDDVGMQQCYERGWVHRISVGEINTYDVVVLPSRLHEKWLEFIIGQDTRPLPARFNQLDTLCLEVLSKFSTINLRHAVQGKKMSTAAKCRPMEAQYQDEFYRSFNLLAGRGVPICSEWSRTSDGRVGFYIPEKKWAIELLRDHDRVNEHISRFKEGGRYFSWLKENMVEDWIIINCASSPPIRGYSEPRLWTAVFANNYSELKVYDYQERPLIDIRLQN</sequence>
<dbReference type="InterPro" id="IPR027417">
    <property type="entry name" value="P-loop_NTPase"/>
</dbReference>
<evidence type="ECO:0000313" key="1">
    <source>
        <dbReference type="EMBL" id="KAE8384660.1"/>
    </source>
</evidence>
<protein>
    <submittedName>
        <fullName evidence="1">Uncharacterized protein</fullName>
    </submittedName>
</protein>
<dbReference type="AlphaFoldDB" id="A0A5N7BS64"/>
<reference evidence="1" key="1">
    <citation type="submission" date="2019-04" db="EMBL/GenBank/DDBJ databases">
        <title>Friends and foes A comparative genomics studyof 23 Aspergillus species from section Flavi.</title>
        <authorList>
            <consortium name="DOE Joint Genome Institute"/>
            <person name="Kjaerbolling I."/>
            <person name="Vesth T."/>
            <person name="Frisvad J.C."/>
            <person name="Nybo J.L."/>
            <person name="Theobald S."/>
            <person name="Kildgaard S."/>
            <person name="Isbrandt T."/>
            <person name="Kuo A."/>
            <person name="Sato A."/>
            <person name="Lyhne E.K."/>
            <person name="Kogle M.E."/>
            <person name="Wiebenga A."/>
            <person name="Kun R.S."/>
            <person name="Lubbers R.J."/>
            <person name="Makela M.R."/>
            <person name="Barry K."/>
            <person name="Chovatia M."/>
            <person name="Clum A."/>
            <person name="Daum C."/>
            <person name="Haridas S."/>
            <person name="He G."/>
            <person name="LaButti K."/>
            <person name="Lipzen A."/>
            <person name="Mondo S."/>
            <person name="Riley R."/>
            <person name="Salamov A."/>
            <person name="Simmons B.A."/>
            <person name="Magnuson J.K."/>
            <person name="Henrissat B."/>
            <person name="Mortensen U.H."/>
            <person name="Larsen T.O."/>
            <person name="Devries R.P."/>
            <person name="Grigoriev I.V."/>
            <person name="Machida M."/>
            <person name="Baker S.E."/>
            <person name="Andersen M.R."/>
        </authorList>
    </citation>
    <scope>NUCLEOTIDE SEQUENCE [LARGE SCALE GENOMIC DNA]</scope>
    <source>
        <strain evidence="1">IBT 14317</strain>
    </source>
</reference>
<dbReference type="SUPFAM" id="SSF52540">
    <property type="entry name" value="P-loop containing nucleoside triphosphate hydrolases"/>
    <property type="match status" value="1"/>
</dbReference>
<organism evidence="1">
    <name type="scientific">Petromyces alliaceus</name>
    <name type="common">Aspergillus alliaceus</name>
    <dbReference type="NCBI Taxonomy" id="209559"/>
    <lineage>
        <taxon>Eukaryota</taxon>
        <taxon>Fungi</taxon>
        <taxon>Dikarya</taxon>
        <taxon>Ascomycota</taxon>
        <taxon>Pezizomycotina</taxon>
        <taxon>Eurotiomycetes</taxon>
        <taxon>Eurotiomycetidae</taxon>
        <taxon>Eurotiales</taxon>
        <taxon>Aspergillaceae</taxon>
        <taxon>Aspergillus</taxon>
        <taxon>Aspergillus subgen. Circumdati</taxon>
    </lineage>
</organism>
<dbReference type="Proteomes" id="UP000326877">
    <property type="component" value="Unassembled WGS sequence"/>
</dbReference>
<dbReference type="EMBL" id="ML735360">
    <property type="protein sequence ID" value="KAE8384660.1"/>
    <property type="molecule type" value="Genomic_DNA"/>
</dbReference>
<proteinExistence type="predicted"/>